<proteinExistence type="predicted"/>
<accession>A0A498QY59</accession>
<keyword evidence="3" id="KW-1185">Reference proteome</keyword>
<reference evidence="2 3" key="1">
    <citation type="submission" date="2018-09" db="EMBL/GenBank/DDBJ databases">
        <authorList>
            <person name="Tagini F."/>
        </authorList>
    </citation>
    <scope>NUCLEOTIDE SEQUENCE [LARGE SCALE GENOMIC DNA]</scope>
    <source>
        <strain evidence="2 3">MK142</strain>
    </source>
</reference>
<gene>
    <name evidence="2" type="ORF">LAUMK142_04988</name>
</gene>
<dbReference type="EMBL" id="UPHU01000001">
    <property type="protein sequence ID" value="VBA55169.1"/>
    <property type="molecule type" value="Genomic_DNA"/>
</dbReference>
<evidence type="ECO:0000256" key="1">
    <source>
        <dbReference type="SAM" id="MobiDB-lite"/>
    </source>
</evidence>
<protein>
    <submittedName>
        <fullName evidence="2">Uncharacterized protein</fullName>
    </submittedName>
</protein>
<evidence type="ECO:0000313" key="2">
    <source>
        <dbReference type="EMBL" id="VBA55169.1"/>
    </source>
</evidence>
<dbReference type="AlphaFoldDB" id="A0A498QY59"/>
<feature type="region of interest" description="Disordered" evidence="1">
    <location>
        <begin position="1"/>
        <end position="54"/>
    </location>
</feature>
<feature type="region of interest" description="Disordered" evidence="1">
    <location>
        <begin position="138"/>
        <end position="226"/>
    </location>
</feature>
<name>A0A498QY59_9MYCO</name>
<evidence type="ECO:0000313" key="3">
    <source>
        <dbReference type="Proteomes" id="UP000268285"/>
    </source>
</evidence>
<organism evidence="2 3">
    <name type="scientific">Mycobacterium pseudokansasii</name>
    <dbReference type="NCBI Taxonomy" id="2341080"/>
    <lineage>
        <taxon>Bacteria</taxon>
        <taxon>Bacillati</taxon>
        <taxon>Actinomycetota</taxon>
        <taxon>Actinomycetes</taxon>
        <taxon>Mycobacteriales</taxon>
        <taxon>Mycobacteriaceae</taxon>
        <taxon>Mycobacterium</taxon>
    </lineage>
</organism>
<dbReference type="Proteomes" id="UP000268285">
    <property type="component" value="Unassembled WGS sequence"/>
</dbReference>
<sequence length="226" mass="24522">MQALPAEEPGQLKAEPRPAITPGRALPAEESGKSDDAACEIGTGRRVMSHSPHLPQRARGICVVPRSRENSIVDQHRGHPRTPWPYFRHADTAPSLEPLVMAGVREIPHVLTESAAMPPYRVCGDGFDCACRAGPRTIGRPGDTVDAASAHSTPPAHTRRRQRTLDAISAHSTPSAHARRHQRTLDAISARSTPSAHARRRQRTLDAASRRPNRTSPRPPSLHAGV</sequence>